<keyword evidence="1" id="KW-0812">Transmembrane</keyword>
<evidence type="ECO:0008006" key="4">
    <source>
        <dbReference type="Google" id="ProtNLM"/>
    </source>
</evidence>
<evidence type="ECO:0000313" key="3">
    <source>
        <dbReference type="Proteomes" id="UP000444980"/>
    </source>
</evidence>
<keyword evidence="3" id="KW-1185">Reference proteome</keyword>
<protein>
    <recommendedName>
        <fullName evidence="4">DUF4386 domain-containing protein</fullName>
    </recommendedName>
</protein>
<evidence type="ECO:0000256" key="1">
    <source>
        <dbReference type="SAM" id="Phobius"/>
    </source>
</evidence>
<feature type="transmembrane region" description="Helical" evidence="1">
    <location>
        <begin position="77"/>
        <end position="96"/>
    </location>
</feature>
<dbReference type="Proteomes" id="UP000444980">
    <property type="component" value="Unassembled WGS sequence"/>
</dbReference>
<reference evidence="3" key="1">
    <citation type="submission" date="2019-06" db="EMBL/GenBank/DDBJ databases">
        <title>Gordonia isolated from sludge of a wastewater treatment plant.</title>
        <authorList>
            <person name="Tamura T."/>
            <person name="Aoyama K."/>
            <person name="Kang Y."/>
            <person name="Saito S."/>
            <person name="Akiyama N."/>
            <person name="Yazawa K."/>
            <person name="Gonoi T."/>
            <person name="Mikami Y."/>
        </authorList>
    </citation>
    <scope>NUCLEOTIDE SEQUENCE [LARGE SCALE GENOMIC DNA]</scope>
    <source>
        <strain evidence="3">NBRC 107697</strain>
    </source>
</reference>
<organism evidence="2 3">
    <name type="scientific">Gordonia crocea</name>
    <dbReference type="NCBI Taxonomy" id="589162"/>
    <lineage>
        <taxon>Bacteria</taxon>
        <taxon>Bacillati</taxon>
        <taxon>Actinomycetota</taxon>
        <taxon>Actinomycetes</taxon>
        <taxon>Mycobacteriales</taxon>
        <taxon>Gordoniaceae</taxon>
        <taxon>Gordonia</taxon>
    </lineage>
</organism>
<name>A0A7I9V0A5_9ACTN</name>
<accession>A0A7I9V0A5</accession>
<sequence length="240" mass="25398">MGGYTRETVGQGETGDEGETGVLAAPKMLTAPRMAAVAGIVFAVLFAIVLVLLHGTLEHDFASGAPLSDERRTRLTIAMKLMPFAGIAFLWFIAVIRDGLGRAEDRFYATVFLASGIVFLTMMFVATAIAAGLVTGTAHGDPHLPPGVVSFGAAAAATASKTFALRMAAVFMISLATIWWKTRLMPKWLALVTYAGALTLLVIGDLSQWVTLSFPTWVLVVSLVMVSRAGRTDPGLRPAG</sequence>
<feature type="transmembrane region" description="Helical" evidence="1">
    <location>
        <begin position="163"/>
        <end position="180"/>
    </location>
</feature>
<feature type="transmembrane region" description="Helical" evidence="1">
    <location>
        <begin position="187"/>
        <end position="203"/>
    </location>
</feature>
<dbReference type="EMBL" id="BJOU01000011">
    <property type="protein sequence ID" value="GED98867.1"/>
    <property type="molecule type" value="Genomic_DNA"/>
</dbReference>
<evidence type="ECO:0000313" key="2">
    <source>
        <dbReference type="EMBL" id="GED98867.1"/>
    </source>
</evidence>
<comment type="caution">
    <text evidence="2">The sequence shown here is derived from an EMBL/GenBank/DDBJ whole genome shotgun (WGS) entry which is preliminary data.</text>
</comment>
<keyword evidence="1" id="KW-0472">Membrane</keyword>
<feature type="transmembrane region" description="Helical" evidence="1">
    <location>
        <begin position="108"/>
        <end position="134"/>
    </location>
</feature>
<feature type="transmembrane region" description="Helical" evidence="1">
    <location>
        <begin position="35"/>
        <end position="57"/>
    </location>
</feature>
<gene>
    <name evidence="2" type="ORF">nbrc107697_29060</name>
</gene>
<dbReference type="AlphaFoldDB" id="A0A7I9V0A5"/>
<keyword evidence="1" id="KW-1133">Transmembrane helix</keyword>
<proteinExistence type="predicted"/>